<accession>A0A1B8HKK2</accession>
<dbReference type="InterPro" id="IPR006949">
    <property type="entry name" value="Barrel_Baseplate_J-like"/>
</dbReference>
<sequence length="395" mass="42303">MADYKYIASSGVIIPDTGDQRTAVETEFKAVFGQDLDVSPETPQGVLITMETENRDAVARNNAELANQINPDIAGGVFLDAIWALMGGQRWDATRSILTQVVFGGVPGTIIPKGSLAETMAGDQFSTTRALIIGKDGKTTGDMRAVETGLTECPAGQLNGIASSVLGWETVTNPTSAVLGRVTESDLQSRRRRKLTLAKNTVSVGEAITSALYELEGVRSLAYRENYTDVPMIFEGVTMVPHSVYVCVEGGDSQEIAEALLRTKTIGAAFNGSEEIEVPEPVSGQTYNVKFDRAKEVVLFCRVTVKKTSVDAQTIIPAAVDAWANGETEGDGGLVVGREVSPFEISAGVNSAEPRLFVTRVEISLNGTDWSSDTFPVKLTEVARINRSAVQVVFV</sequence>
<dbReference type="RefSeq" id="WP_067402070.1">
    <property type="nucleotide sequence ID" value="NZ_LZEY01000019.1"/>
</dbReference>
<dbReference type="EMBL" id="LZEY01000019">
    <property type="protein sequence ID" value="OBU09696.1"/>
    <property type="molecule type" value="Genomic_DNA"/>
</dbReference>
<dbReference type="Pfam" id="PF04865">
    <property type="entry name" value="Baseplate_J"/>
    <property type="match status" value="1"/>
</dbReference>
<proteinExistence type="predicted"/>
<evidence type="ECO:0000313" key="3">
    <source>
        <dbReference type="Proteomes" id="UP000092377"/>
    </source>
</evidence>
<dbReference type="AlphaFoldDB" id="A0A1B8HKK2"/>
<protein>
    <recommendedName>
        <fullName evidence="1">Baseplate protein J-like barrel domain-containing protein</fullName>
    </recommendedName>
</protein>
<dbReference type="OrthoDB" id="7497539at2"/>
<organism evidence="2 3">
    <name type="scientific">Morganella psychrotolerans</name>
    <dbReference type="NCBI Taxonomy" id="368603"/>
    <lineage>
        <taxon>Bacteria</taxon>
        <taxon>Pseudomonadati</taxon>
        <taxon>Pseudomonadota</taxon>
        <taxon>Gammaproteobacteria</taxon>
        <taxon>Enterobacterales</taxon>
        <taxon>Morganellaceae</taxon>
        <taxon>Morganella</taxon>
    </lineage>
</organism>
<evidence type="ECO:0000259" key="1">
    <source>
        <dbReference type="Pfam" id="PF04865"/>
    </source>
</evidence>
<feature type="domain" description="Baseplate protein J-like barrel" evidence="1">
    <location>
        <begin position="101"/>
        <end position="177"/>
    </location>
</feature>
<name>A0A1B8HKK2_9GAMM</name>
<keyword evidence="3" id="KW-1185">Reference proteome</keyword>
<evidence type="ECO:0000313" key="2">
    <source>
        <dbReference type="EMBL" id="OBU09696.1"/>
    </source>
</evidence>
<dbReference type="Proteomes" id="UP000092377">
    <property type="component" value="Unassembled WGS sequence"/>
</dbReference>
<gene>
    <name evidence="2" type="ORF">AYY18_19435</name>
</gene>
<comment type="caution">
    <text evidence="2">The sequence shown here is derived from an EMBL/GenBank/DDBJ whole genome shotgun (WGS) entry which is preliminary data.</text>
</comment>
<reference evidence="3" key="1">
    <citation type="submission" date="2016-06" db="EMBL/GenBank/DDBJ databases">
        <authorList>
            <person name="Butler K."/>
        </authorList>
    </citation>
    <scope>NUCLEOTIDE SEQUENCE [LARGE SCALE GENOMIC DNA]</scope>
    <source>
        <strain evidence="3">GCSL-Mp20</strain>
    </source>
</reference>